<feature type="coiled-coil region" evidence="1">
    <location>
        <begin position="484"/>
        <end position="511"/>
    </location>
</feature>
<evidence type="ECO:0000313" key="5">
    <source>
        <dbReference type="Proteomes" id="UP000826656"/>
    </source>
</evidence>
<name>A0ABQ7V6R5_SOLTU</name>
<gene>
    <name evidence="4" type="ORF">KY290_023263</name>
</gene>
<evidence type="ECO:0000259" key="3">
    <source>
        <dbReference type="Pfam" id="PF20167"/>
    </source>
</evidence>
<keyword evidence="1" id="KW-0175">Coiled coil</keyword>
<accession>A0ABQ7V6R5</accession>
<dbReference type="Pfam" id="PF20167">
    <property type="entry name" value="Transposase_32"/>
    <property type="match status" value="1"/>
</dbReference>
<dbReference type="EMBL" id="JAIVGD010000015">
    <property type="protein sequence ID" value="KAH0759770.1"/>
    <property type="molecule type" value="Genomic_DNA"/>
</dbReference>
<comment type="caution">
    <text evidence="4">The sequence shown here is derived from an EMBL/GenBank/DDBJ whole genome shotgun (WGS) entry which is preliminary data.</text>
</comment>
<dbReference type="Proteomes" id="UP000826656">
    <property type="component" value="Unassembled WGS sequence"/>
</dbReference>
<reference evidence="4 5" key="1">
    <citation type="journal article" date="2021" name="bioRxiv">
        <title>Chromosome-scale and haplotype-resolved genome assembly of a tetraploid potato cultivar.</title>
        <authorList>
            <person name="Sun H."/>
            <person name="Jiao W.-B."/>
            <person name="Krause K."/>
            <person name="Campoy J.A."/>
            <person name="Goel M."/>
            <person name="Folz-Donahue K."/>
            <person name="Kukat C."/>
            <person name="Huettel B."/>
            <person name="Schneeberger K."/>
        </authorList>
    </citation>
    <scope>NUCLEOTIDE SEQUENCE [LARGE SCALE GENOMIC DNA]</scope>
    <source>
        <strain evidence="4">SolTubOtavaFocal</strain>
        <tissue evidence="4">Leaves</tissue>
    </source>
</reference>
<proteinExistence type="predicted"/>
<feature type="domain" description="Putative plant transposon protein" evidence="3">
    <location>
        <begin position="251"/>
        <end position="416"/>
    </location>
</feature>
<sequence length="538" mass="60314">MASPSNLKLALIPFENPENLFELPAVMFIDPCGITHLTYPLMEGASIQGESRNSSLGSDLGDDTITLSEGEQTFSKEQAHSSCDTDDDIPLVQMVSKRLRSRLSQQSCRPIAMIRPDAHASLISKPSVRAPVRVTRSVQRTRDAMLLAKSTKITRPVQSKFVLPSNPIEIDDDDIDPKKSRKRKRNTSKPNKIVEIDSARAQSFRRRSVIRGRVITGFGGDEMSELLTLVQAQGWTELLSQGTLRRRMGREETREFYLNATGSATSISSTVCGVSFTLNAEILSSILGVPNNGWGHYVKRHWPPLEGHISALEICRRFSNDPTLTDYTRVDKGAMLPLHRLLFDVVHKIVLPRKQKRTEANYLDLTLMELLLSKIQINLPALILSHIHGLCVFDKKERGLAYGFWLGMVFEHFRVPVKEWQIQTIKDVLGVVNHETIPATKRGANAPMQRLRASLTAKTEEITALQVSHSAALDKLHIDYGLQHDRLAEENSRLKEELAQTQAALNTERLSNSDRLKHLYELLTKNFSSSSSAFPPSV</sequence>
<evidence type="ECO:0000256" key="2">
    <source>
        <dbReference type="SAM" id="MobiDB-lite"/>
    </source>
</evidence>
<organism evidence="4 5">
    <name type="scientific">Solanum tuberosum</name>
    <name type="common">Potato</name>
    <dbReference type="NCBI Taxonomy" id="4113"/>
    <lineage>
        <taxon>Eukaryota</taxon>
        <taxon>Viridiplantae</taxon>
        <taxon>Streptophyta</taxon>
        <taxon>Embryophyta</taxon>
        <taxon>Tracheophyta</taxon>
        <taxon>Spermatophyta</taxon>
        <taxon>Magnoliopsida</taxon>
        <taxon>eudicotyledons</taxon>
        <taxon>Gunneridae</taxon>
        <taxon>Pentapetalae</taxon>
        <taxon>asterids</taxon>
        <taxon>lamiids</taxon>
        <taxon>Solanales</taxon>
        <taxon>Solanaceae</taxon>
        <taxon>Solanoideae</taxon>
        <taxon>Solaneae</taxon>
        <taxon>Solanum</taxon>
    </lineage>
</organism>
<keyword evidence="5" id="KW-1185">Reference proteome</keyword>
<dbReference type="InterPro" id="IPR046796">
    <property type="entry name" value="Transposase_32_dom"/>
</dbReference>
<protein>
    <recommendedName>
        <fullName evidence="3">Putative plant transposon protein domain-containing protein</fullName>
    </recommendedName>
</protein>
<evidence type="ECO:0000256" key="1">
    <source>
        <dbReference type="SAM" id="Coils"/>
    </source>
</evidence>
<evidence type="ECO:0000313" key="4">
    <source>
        <dbReference type="EMBL" id="KAH0759770.1"/>
    </source>
</evidence>
<feature type="region of interest" description="Disordered" evidence="2">
    <location>
        <begin position="166"/>
        <end position="191"/>
    </location>
</feature>